<accession>A0AAE1SKI8</accession>
<dbReference type="EMBL" id="JAVYJV010000005">
    <property type="protein sequence ID" value="KAK4371360.1"/>
    <property type="molecule type" value="Genomic_DNA"/>
</dbReference>
<evidence type="ECO:0000313" key="4">
    <source>
        <dbReference type="Proteomes" id="UP001291623"/>
    </source>
</evidence>
<dbReference type="Proteomes" id="UP001291623">
    <property type="component" value="Unassembled WGS sequence"/>
</dbReference>
<comment type="caution">
    <text evidence="3">The sequence shown here is derived from an EMBL/GenBank/DDBJ whole genome shotgun (WGS) entry which is preliminary data.</text>
</comment>
<organism evidence="3 4">
    <name type="scientific">Anisodus tanguticus</name>
    <dbReference type="NCBI Taxonomy" id="243964"/>
    <lineage>
        <taxon>Eukaryota</taxon>
        <taxon>Viridiplantae</taxon>
        <taxon>Streptophyta</taxon>
        <taxon>Embryophyta</taxon>
        <taxon>Tracheophyta</taxon>
        <taxon>Spermatophyta</taxon>
        <taxon>Magnoliopsida</taxon>
        <taxon>eudicotyledons</taxon>
        <taxon>Gunneridae</taxon>
        <taxon>Pentapetalae</taxon>
        <taxon>asterids</taxon>
        <taxon>lamiids</taxon>
        <taxon>Solanales</taxon>
        <taxon>Solanaceae</taxon>
        <taxon>Solanoideae</taxon>
        <taxon>Hyoscyameae</taxon>
        <taxon>Anisodus</taxon>
    </lineage>
</organism>
<name>A0AAE1SKI8_9SOLA</name>
<dbReference type="AlphaFoldDB" id="A0AAE1SKI8"/>
<feature type="region of interest" description="Disordered" evidence="1">
    <location>
        <begin position="40"/>
        <end position="72"/>
    </location>
</feature>
<sequence length="72" mass="7979">MIICILALLCIQEVAIFQNSYIDKACLGIGMWPLVVSARRRPSPPPPPPPKSGTINRYRIRPGVFPPPPPPY</sequence>
<keyword evidence="4" id="KW-1185">Reference proteome</keyword>
<protein>
    <submittedName>
        <fullName evidence="3">Uncharacterized protein</fullName>
    </submittedName>
</protein>
<evidence type="ECO:0000256" key="1">
    <source>
        <dbReference type="SAM" id="MobiDB-lite"/>
    </source>
</evidence>
<evidence type="ECO:0000256" key="2">
    <source>
        <dbReference type="SAM" id="SignalP"/>
    </source>
</evidence>
<gene>
    <name evidence="3" type="ORF">RND71_010835</name>
</gene>
<feature type="signal peptide" evidence="2">
    <location>
        <begin position="1"/>
        <end position="16"/>
    </location>
</feature>
<feature type="chain" id="PRO_5041911826" evidence="2">
    <location>
        <begin position="17"/>
        <end position="72"/>
    </location>
</feature>
<evidence type="ECO:0000313" key="3">
    <source>
        <dbReference type="EMBL" id="KAK4371360.1"/>
    </source>
</evidence>
<reference evidence="3" key="1">
    <citation type="submission" date="2023-12" db="EMBL/GenBank/DDBJ databases">
        <title>Genome assembly of Anisodus tanguticus.</title>
        <authorList>
            <person name="Wang Y.-J."/>
        </authorList>
    </citation>
    <scope>NUCLEOTIDE SEQUENCE</scope>
    <source>
        <strain evidence="3">KB-2021</strain>
        <tissue evidence="3">Leaf</tissue>
    </source>
</reference>
<keyword evidence="2" id="KW-0732">Signal</keyword>
<proteinExistence type="predicted"/>